<evidence type="ECO:0000313" key="2">
    <source>
        <dbReference type="EMBL" id="UUX51211.1"/>
    </source>
</evidence>
<dbReference type="RefSeq" id="WP_257770566.1">
    <property type="nucleotide sequence ID" value="NZ_CP102480.1"/>
</dbReference>
<keyword evidence="3" id="KW-1185">Reference proteome</keyword>
<dbReference type="AlphaFoldDB" id="A0A9J7AU16"/>
<evidence type="ECO:0000256" key="1">
    <source>
        <dbReference type="SAM" id="Coils"/>
    </source>
</evidence>
<gene>
    <name evidence="2" type="ORF">NUH88_05845</name>
</gene>
<organism evidence="2 3">
    <name type="scientific">Nisaea acidiphila</name>
    <dbReference type="NCBI Taxonomy" id="1862145"/>
    <lineage>
        <taxon>Bacteria</taxon>
        <taxon>Pseudomonadati</taxon>
        <taxon>Pseudomonadota</taxon>
        <taxon>Alphaproteobacteria</taxon>
        <taxon>Rhodospirillales</taxon>
        <taxon>Thalassobaculaceae</taxon>
        <taxon>Nisaea</taxon>
    </lineage>
</organism>
<name>A0A9J7AU16_9PROT</name>
<feature type="coiled-coil region" evidence="1">
    <location>
        <begin position="237"/>
        <end position="281"/>
    </location>
</feature>
<dbReference type="InterPro" id="IPR010626">
    <property type="entry name" value="DUF1217"/>
</dbReference>
<dbReference type="Pfam" id="PF06748">
    <property type="entry name" value="DUF1217"/>
    <property type="match status" value="1"/>
</dbReference>
<accession>A0A9J7AU16</accession>
<dbReference type="Gene3D" id="1.10.3700.10">
    <property type="entry name" value="AGR C 984p-like"/>
    <property type="match status" value="1"/>
</dbReference>
<keyword evidence="1" id="KW-0175">Coiled coil</keyword>
<dbReference type="KEGG" id="naci:NUH88_05845"/>
<protein>
    <submittedName>
        <fullName evidence="2">DUF1217 domain-containing protein</fullName>
    </submittedName>
</protein>
<sequence length="830" mass="87878">MSNASVALAILGGSASSSYSTTGVAAFAKYKADPEAARLAFYNRADVQKNISNFQESANEISSLDDLLEDRKALEFVLTAFGLESEIGNPGKLKAIFNSDKDDPNSYANRLADPRYAELASFFNVANEGVSKFSDATTQTEVIDKYLTNAFEIQIGNENPAAREALYFLRKINEVDSSLEVLGDIALRSIVTTALGLPAEIANQSVLKQEALLDAKLDFDKLNTLDRDEENASKTQLDQVNDDLAELKSGLAATTNASIELTSLQEQLEDLRIRLQDFDNVTDPGGVLASEIPVQEAAIPELIRQQGLIAAADQALADTDPKLTRLNEIFDAAADVEDQDELDSLKAEFADLVSEITAADGTIKSANYIDSTSGTTENLFVPAGDGGSGIDALPSSKVTTAVDSEGTAVVTSSYDLSTFLSDLDDANTAFQSVALGSLSSGIAAAESIFDDAESAFASAEIQNAVNGSSFTNSIDDVNFGYTLNSQELSQGVSAVDDALTRLADAASVLSEIRALAFEAQQDDADITELNTQYGAKYDELSALINEAGSASDGVSTYTFDNLLTSGTLIYEADANSGKSIDARGGTLNADILAALPTTLSAANANGIISDVDTTFTDALSELKDNLVTDRRVFDFAANIADPLGSIDAEIRQIRSDLDNIIEQAGESGDNLLEEFASDLKVTLGTLGTVITVDAQNDFKDNFESSLSSLQYLAVSGATAEDREELLNDALFSVGSTLSRIKAEQYTLNIQNTILEEQKSALTGTSGSAENLSFLKPLENTNYAIKFIEQYLIKVDLEAVGGSTSAGSSNAHLVSLFTNISGGGGLLNLTS</sequence>
<dbReference type="Proteomes" id="UP001060336">
    <property type="component" value="Chromosome"/>
</dbReference>
<reference evidence="2" key="1">
    <citation type="submission" date="2022-08" db="EMBL/GenBank/DDBJ databases">
        <title>Nisaea acidiphila sp. nov., isolated from a marine algal debris and emended description of the genus Nisaea Urios et al. 2008.</title>
        <authorList>
            <person name="Kwon K."/>
        </authorList>
    </citation>
    <scope>NUCLEOTIDE SEQUENCE</scope>
    <source>
        <strain evidence="2">MEBiC11861</strain>
    </source>
</reference>
<dbReference type="SUPFAM" id="SSF158837">
    <property type="entry name" value="AGR C 984p-like"/>
    <property type="match status" value="1"/>
</dbReference>
<dbReference type="InterPro" id="IPR023157">
    <property type="entry name" value="AGR-C-984p-like_sf"/>
</dbReference>
<proteinExistence type="predicted"/>
<dbReference type="EMBL" id="CP102480">
    <property type="protein sequence ID" value="UUX51211.1"/>
    <property type="molecule type" value="Genomic_DNA"/>
</dbReference>
<evidence type="ECO:0000313" key="3">
    <source>
        <dbReference type="Proteomes" id="UP001060336"/>
    </source>
</evidence>